<dbReference type="AlphaFoldDB" id="A0A2T6BZ51"/>
<gene>
    <name evidence="6" type="ORF">C8N31_1216</name>
</gene>
<organism evidence="6 7">
    <name type="scientific">Sulfitobacter mediterraneus</name>
    <dbReference type="NCBI Taxonomy" id="83219"/>
    <lineage>
        <taxon>Bacteria</taxon>
        <taxon>Pseudomonadati</taxon>
        <taxon>Pseudomonadota</taxon>
        <taxon>Alphaproteobacteria</taxon>
        <taxon>Rhodobacterales</taxon>
        <taxon>Roseobacteraceae</taxon>
        <taxon>Sulfitobacter</taxon>
    </lineage>
</organism>
<dbReference type="GO" id="GO:0000976">
    <property type="term" value="F:transcription cis-regulatory region binding"/>
    <property type="evidence" value="ECO:0007669"/>
    <property type="project" value="TreeGrafter"/>
</dbReference>
<dbReference type="Gene3D" id="1.10.10.10">
    <property type="entry name" value="Winged helix-like DNA-binding domain superfamily/Winged helix DNA-binding domain"/>
    <property type="match status" value="1"/>
</dbReference>
<dbReference type="EMBL" id="QBKU01000021">
    <property type="protein sequence ID" value="PTX61343.1"/>
    <property type="molecule type" value="Genomic_DNA"/>
</dbReference>
<dbReference type="SUPFAM" id="SSF46785">
    <property type="entry name" value="Winged helix' DNA-binding domain"/>
    <property type="match status" value="1"/>
</dbReference>
<dbReference type="OrthoDB" id="528082at2"/>
<sequence length="294" mass="32682">MDLNWLRDFECLARTLNFTRASDERNITQSAFSRRIKALESWVGLPLVNRATYPVQLTDAGQQFLPVALGAISQLSESRQSLRDADRGDSRFIRFSVLHTISVNFLAARIEELQLQIPELRTRVVSDSLSTCCELLVEGAVDVLLCYYHHSVSPVIEEAAFARKDLLTERLIPVAAAEPVRAKGWNLARQDGPPIPYLAYERSSFLGMVVETTVGRQPLNAETIYVDGLVETIKRRLMTGSGFAWMPETAISAELAEGALVPIGDDAWCATLTIAALSNPANFDQTTQKLWELL</sequence>
<dbReference type="PANTHER" id="PTHR30126">
    <property type="entry name" value="HTH-TYPE TRANSCRIPTIONAL REGULATOR"/>
    <property type="match status" value="1"/>
</dbReference>
<dbReference type="Proteomes" id="UP000244092">
    <property type="component" value="Unassembled WGS sequence"/>
</dbReference>
<feature type="domain" description="HTH lysR-type" evidence="5">
    <location>
        <begin position="1"/>
        <end position="58"/>
    </location>
</feature>
<protein>
    <submittedName>
        <fullName evidence="6">LysR family transcriptional regulator</fullName>
    </submittedName>
</protein>
<keyword evidence="4" id="KW-0804">Transcription</keyword>
<dbReference type="InterPro" id="IPR036390">
    <property type="entry name" value="WH_DNA-bd_sf"/>
</dbReference>
<evidence type="ECO:0000256" key="2">
    <source>
        <dbReference type="ARBA" id="ARBA00023015"/>
    </source>
</evidence>
<dbReference type="PANTHER" id="PTHR30126:SF2">
    <property type="entry name" value="HTH-TYPE TRANSCRIPTIONAL REGULATOR YJIE"/>
    <property type="match status" value="1"/>
</dbReference>
<evidence type="ECO:0000259" key="5">
    <source>
        <dbReference type="PROSITE" id="PS50931"/>
    </source>
</evidence>
<dbReference type="Pfam" id="PF00126">
    <property type="entry name" value="HTH_1"/>
    <property type="match status" value="1"/>
</dbReference>
<dbReference type="InterPro" id="IPR000847">
    <property type="entry name" value="LysR_HTH_N"/>
</dbReference>
<dbReference type="InterPro" id="IPR036388">
    <property type="entry name" value="WH-like_DNA-bd_sf"/>
</dbReference>
<keyword evidence="3" id="KW-0238">DNA-binding</keyword>
<dbReference type="PRINTS" id="PR00039">
    <property type="entry name" value="HTHLYSR"/>
</dbReference>
<dbReference type="PROSITE" id="PS50931">
    <property type="entry name" value="HTH_LYSR"/>
    <property type="match status" value="1"/>
</dbReference>
<evidence type="ECO:0000313" key="7">
    <source>
        <dbReference type="Proteomes" id="UP000244092"/>
    </source>
</evidence>
<proteinExistence type="inferred from homology"/>
<reference evidence="6 7" key="1">
    <citation type="submission" date="2018-04" db="EMBL/GenBank/DDBJ databases">
        <title>Genomic Encyclopedia of Archaeal and Bacterial Type Strains, Phase II (KMG-II): from individual species to whole genera.</title>
        <authorList>
            <person name="Goeker M."/>
        </authorList>
    </citation>
    <scope>NUCLEOTIDE SEQUENCE [LARGE SCALE GENOMIC DNA]</scope>
    <source>
        <strain evidence="6 7">DSM 12244</strain>
    </source>
</reference>
<evidence type="ECO:0000256" key="1">
    <source>
        <dbReference type="ARBA" id="ARBA00009437"/>
    </source>
</evidence>
<dbReference type="CDD" id="cd05466">
    <property type="entry name" value="PBP2_LTTR_substrate"/>
    <property type="match status" value="1"/>
</dbReference>
<dbReference type="Pfam" id="PF03466">
    <property type="entry name" value="LysR_substrate"/>
    <property type="match status" value="1"/>
</dbReference>
<evidence type="ECO:0000313" key="6">
    <source>
        <dbReference type="EMBL" id="PTX61343.1"/>
    </source>
</evidence>
<comment type="similarity">
    <text evidence="1">Belongs to the LysR transcriptional regulatory family.</text>
</comment>
<dbReference type="RefSeq" id="WP_025049970.1">
    <property type="nucleotide sequence ID" value="NZ_OMPT01000003.1"/>
</dbReference>
<dbReference type="InterPro" id="IPR005119">
    <property type="entry name" value="LysR_subst-bd"/>
</dbReference>
<comment type="caution">
    <text evidence="6">The sequence shown here is derived from an EMBL/GenBank/DDBJ whole genome shotgun (WGS) entry which is preliminary data.</text>
</comment>
<dbReference type="SUPFAM" id="SSF53850">
    <property type="entry name" value="Periplasmic binding protein-like II"/>
    <property type="match status" value="1"/>
</dbReference>
<dbReference type="Gene3D" id="3.40.190.10">
    <property type="entry name" value="Periplasmic binding protein-like II"/>
    <property type="match status" value="2"/>
</dbReference>
<evidence type="ECO:0000256" key="4">
    <source>
        <dbReference type="ARBA" id="ARBA00023163"/>
    </source>
</evidence>
<name>A0A2T6BZ51_9RHOB</name>
<accession>A0A2T6BZ51</accession>
<dbReference type="GO" id="GO:0003700">
    <property type="term" value="F:DNA-binding transcription factor activity"/>
    <property type="evidence" value="ECO:0007669"/>
    <property type="project" value="InterPro"/>
</dbReference>
<evidence type="ECO:0000256" key="3">
    <source>
        <dbReference type="ARBA" id="ARBA00023125"/>
    </source>
</evidence>
<keyword evidence="2" id="KW-0805">Transcription regulation</keyword>